<evidence type="ECO:0000313" key="11">
    <source>
        <dbReference type="EMBL" id="KAK2722249.1"/>
    </source>
</evidence>
<dbReference type="Pfam" id="PF08511">
    <property type="entry name" value="COQ9"/>
    <property type="match status" value="1"/>
</dbReference>
<comment type="subcellular location">
    <subcellularLocation>
        <location evidence="1 8">Mitochondrion</location>
    </subcellularLocation>
</comment>
<name>A0AA88LDF4_ARTSF</name>
<keyword evidence="4 8" id="KW-0831">Ubiquinone biosynthesis</keyword>
<evidence type="ECO:0000256" key="6">
    <source>
        <dbReference type="ARBA" id="ARBA00023121"/>
    </source>
</evidence>
<comment type="function">
    <text evidence="8">Membrane-associated protein that warps the membrane surface to access and bind aromatic isoprenes with high specificity, including ubiquinone (CoQ) isoprene intermediates and presents them directly to Coq7, therefore facilitating the Coq7-mediated hydroxylase step. Participates in the biosynthesis of coenzyme Q, also named ubiquinone, an essential lipid-soluble electron transporter for aerobic cellular respiration.</text>
</comment>
<evidence type="ECO:0000256" key="7">
    <source>
        <dbReference type="ARBA" id="ARBA00023128"/>
    </source>
</evidence>
<dbReference type="InterPro" id="IPR013718">
    <property type="entry name" value="COQ9_C"/>
</dbReference>
<comment type="caution">
    <text evidence="11">The sequence shown here is derived from an EMBL/GenBank/DDBJ whole genome shotgun (WGS) entry which is preliminary data.</text>
</comment>
<dbReference type="Gene3D" id="1.10.357.10">
    <property type="entry name" value="Tetracycline Repressor, domain 2"/>
    <property type="match status" value="1"/>
</dbReference>
<dbReference type="EMBL" id="JAVRJZ010000005">
    <property type="protein sequence ID" value="KAK2722249.1"/>
    <property type="molecule type" value="Genomic_DNA"/>
</dbReference>
<dbReference type="FunFam" id="1.10.357.10:FF:000004">
    <property type="entry name" value="Ubiquinone biosynthesis protein COQ9, mitochondrial"/>
    <property type="match status" value="1"/>
</dbReference>
<feature type="domain" description="COQ9 C-terminal" evidence="9">
    <location>
        <begin position="153"/>
        <end position="222"/>
    </location>
</feature>
<accession>A0AA88LDF4</accession>
<organism evidence="11 12">
    <name type="scientific">Artemia franciscana</name>
    <name type="common">Brine shrimp</name>
    <name type="synonym">Artemia sanfranciscana</name>
    <dbReference type="NCBI Taxonomy" id="6661"/>
    <lineage>
        <taxon>Eukaryota</taxon>
        <taxon>Metazoa</taxon>
        <taxon>Ecdysozoa</taxon>
        <taxon>Arthropoda</taxon>
        <taxon>Crustacea</taxon>
        <taxon>Branchiopoda</taxon>
        <taxon>Anostraca</taxon>
        <taxon>Artemiidae</taxon>
        <taxon>Artemia</taxon>
    </lineage>
</organism>
<evidence type="ECO:0000259" key="9">
    <source>
        <dbReference type="Pfam" id="PF08511"/>
    </source>
</evidence>
<dbReference type="InterPro" id="IPR048674">
    <property type="entry name" value="COQ9_HTH"/>
</dbReference>
<dbReference type="Pfam" id="PF21392">
    <property type="entry name" value="COQ9_N"/>
    <property type="match status" value="1"/>
</dbReference>
<evidence type="ECO:0000259" key="10">
    <source>
        <dbReference type="Pfam" id="PF21392"/>
    </source>
</evidence>
<dbReference type="PANTHER" id="PTHR21427:SF19">
    <property type="entry name" value="UBIQUINONE BIOSYNTHESIS PROTEIN COQ9, MITOCHONDRIAL"/>
    <property type="match status" value="1"/>
</dbReference>
<dbReference type="AlphaFoldDB" id="A0AA88LDF4"/>
<evidence type="ECO:0000256" key="2">
    <source>
        <dbReference type="ARBA" id="ARBA00004749"/>
    </source>
</evidence>
<evidence type="ECO:0000313" key="12">
    <source>
        <dbReference type="Proteomes" id="UP001187531"/>
    </source>
</evidence>
<dbReference type="PANTHER" id="PTHR21427">
    <property type="entry name" value="UBIQUINONE BIOSYNTHESIS PROTEIN COQ9, MITOCHONDRIAL"/>
    <property type="match status" value="1"/>
</dbReference>
<evidence type="ECO:0000256" key="4">
    <source>
        <dbReference type="ARBA" id="ARBA00022688"/>
    </source>
</evidence>
<keyword evidence="12" id="KW-1185">Reference proteome</keyword>
<comment type="similarity">
    <text evidence="3 8">Belongs to the COQ9 family.</text>
</comment>
<comment type="pathway">
    <text evidence="2 8">Cofactor biosynthesis; ubiquinone biosynthesis.</text>
</comment>
<dbReference type="InterPro" id="IPR012762">
    <property type="entry name" value="Ubiq_biosynth_COQ9"/>
</dbReference>
<reference evidence="11" key="1">
    <citation type="submission" date="2023-07" db="EMBL/GenBank/DDBJ databases">
        <title>Chromosome-level genome assembly of Artemia franciscana.</title>
        <authorList>
            <person name="Jo E."/>
        </authorList>
    </citation>
    <scope>NUCLEOTIDE SEQUENCE</scope>
    <source>
        <tissue evidence="11">Whole body</tissue>
    </source>
</reference>
<dbReference type="GO" id="GO:0006744">
    <property type="term" value="P:ubiquinone biosynthetic process"/>
    <property type="evidence" value="ECO:0007669"/>
    <property type="project" value="UniProtKB-UniRule"/>
</dbReference>
<keyword evidence="6 8" id="KW-0446">Lipid-binding</keyword>
<evidence type="ECO:0000256" key="5">
    <source>
        <dbReference type="ARBA" id="ARBA00022946"/>
    </source>
</evidence>
<evidence type="ECO:0000256" key="8">
    <source>
        <dbReference type="RuleBase" id="RU366063"/>
    </source>
</evidence>
<feature type="domain" description="Ubiquinone biosynthesis protein COQ9 HTH" evidence="10">
    <location>
        <begin position="43"/>
        <end position="71"/>
    </location>
</feature>
<evidence type="ECO:0000256" key="1">
    <source>
        <dbReference type="ARBA" id="ARBA00004173"/>
    </source>
</evidence>
<keyword evidence="7 8" id="KW-0496">Mitochondrion</keyword>
<protein>
    <recommendedName>
        <fullName evidence="8">Ubiquinone biosynthesis protein</fullName>
    </recommendedName>
</protein>
<evidence type="ECO:0000256" key="3">
    <source>
        <dbReference type="ARBA" id="ARBA00010766"/>
    </source>
</evidence>
<gene>
    <name evidence="11" type="ORF">QYM36_002698</name>
</gene>
<dbReference type="Proteomes" id="UP001187531">
    <property type="component" value="Unassembled WGS sequence"/>
</dbReference>
<dbReference type="NCBIfam" id="TIGR02396">
    <property type="entry name" value="diverge_rpsU"/>
    <property type="match status" value="1"/>
</dbReference>
<dbReference type="GO" id="GO:0005743">
    <property type="term" value="C:mitochondrial inner membrane"/>
    <property type="evidence" value="ECO:0007669"/>
    <property type="project" value="TreeGrafter"/>
</dbReference>
<dbReference type="GO" id="GO:0008289">
    <property type="term" value="F:lipid binding"/>
    <property type="evidence" value="ECO:0007669"/>
    <property type="project" value="UniProtKB-UniRule"/>
</dbReference>
<sequence length="252" mass="29895">MYSLLPRRFLSSAETTRIYEDEFEAARKEEEKRKFEDEDYEVEIRKKILEASLPYVHEKGWSKEALGSGAEEIGYPSTVHGLFPREGLDLALYFYEKCNNNLEPILEDRAKNENLEKLDFFQKSIEDRLRMNIEYIDRWHEALGLFALPQNYPMSIKRLMNLMDDIMHYSGDRSSDVSWYVKRISLGGIYKATELYMLQDYSDDYKNTWLFLQRRLEDGKRLSDCARLGMKAGDYMESTFVTVRNMLGMRQR</sequence>
<proteinExistence type="inferred from homology"/>
<keyword evidence="5" id="KW-0809">Transit peptide</keyword>